<evidence type="ECO:0000313" key="3">
    <source>
        <dbReference type="EMBL" id="KGM06432.1"/>
    </source>
</evidence>
<dbReference type="CDD" id="cd06259">
    <property type="entry name" value="YdcF-like"/>
    <property type="match status" value="1"/>
</dbReference>
<dbReference type="Proteomes" id="UP000029999">
    <property type="component" value="Unassembled WGS sequence"/>
</dbReference>
<dbReference type="PANTHER" id="PTHR30336:SF4">
    <property type="entry name" value="ENVELOPE BIOGENESIS FACTOR ELYC"/>
    <property type="match status" value="1"/>
</dbReference>
<dbReference type="GO" id="GO:0043164">
    <property type="term" value="P:Gram-negative-bacterium-type cell wall biogenesis"/>
    <property type="evidence" value="ECO:0007669"/>
    <property type="project" value="TreeGrafter"/>
</dbReference>
<name>A0A0A0BFG4_9GAMM</name>
<gene>
    <name evidence="3" type="ORF">LP43_1653</name>
</gene>
<dbReference type="InterPro" id="IPR051599">
    <property type="entry name" value="Cell_Envelope_Assoc"/>
</dbReference>
<feature type="transmembrane region" description="Helical" evidence="1">
    <location>
        <begin position="44"/>
        <end position="61"/>
    </location>
</feature>
<evidence type="ECO:0000256" key="1">
    <source>
        <dbReference type="SAM" id="Phobius"/>
    </source>
</evidence>
<keyword evidence="1" id="KW-0812">Transmembrane</keyword>
<sequence length="276" mass="31449">MENQFFFLSKIIWGLLSPSSLMIWLLILVSLLLWLNYIQAARRIITLMSLAGFFMLAYPVSDYVMYPLETRFAVPADLPDNVDGIIVLGGAEKLKLSMSWKQAEVGEAAERILKAAELSRRYPDVPVIYTGGSNLIQMQNLDTQGSVSQTLLTQAGIDKQRLIIETQARNTAENFFYIKPLLPELQGNYILVTSAFHMPRSVGVARKLGIDVIPYPVDYRSSQPDERYWDFDLFDHLQVLEPAWHEWLGLTAYFVTGKTSAWLPKPKQLDIQTEQE</sequence>
<dbReference type="Gene3D" id="3.40.50.620">
    <property type="entry name" value="HUPs"/>
    <property type="match status" value="1"/>
</dbReference>
<keyword evidence="1" id="KW-1133">Transmembrane helix</keyword>
<dbReference type="Pfam" id="PF02698">
    <property type="entry name" value="DUF218"/>
    <property type="match status" value="1"/>
</dbReference>
<proteinExistence type="predicted"/>
<accession>A0A0A0BFG4</accession>
<feature type="transmembrane region" description="Helical" evidence="1">
    <location>
        <begin position="12"/>
        <end position="37"/>
    </location>
</feature>
<reference evidence="3 4" key="1">
    <citation type="submission" date="2014-09" db="EMBL/GenBank/DDBJ databases">
        <authorList>
            <person name="Grob C."/>
            <person name="Taubert M."/>
            <person name="Howat A.M."/>
            <person name="Burns O.J."/>
            <person name="Dixon J.L."/>
            <person name="Chen Y."/>
            <person name="Murrell J.C."/>
        </authorList>
    </citation>
    <scope>NUCLEOTIDE SEQUENCE [LARGE SCALE GENOMIC DNA]</scope>
    <source>
        <strain evidence="3">L4</strain>
    </source>
</reference>
<dbReference type="STRING" id="392484.LP43_1653"/>
<dbReference type="RefSeq" id="WP_036314151.1">
    <property type="nucleotide sequence ID" value="NZ_JRQD01000004.1"/>
</dbReference>
<dbReference type="PANTHER" id="PTHR30336">
    <property type="entry name" value="INNER MEMBRANE PROTEIN, PROBABLE PERMEASE"/>
    <property type="match status" value="1"/>
</dbReference>
<dbReference type="InterPro" id="IPR014729">
    <property type="entry name" value="Rossmann-like_a/b/a_fold"/>
</dbReference>
<protein>
    <submittedName>
        <fullName evidence="3">Putative membrane protein</fullName>
    </submittedName>
</protein>
<evidence type="ECO:0000259" key="2">
    <source>
        <dbReference type="Pfam" id="PF02698"/>
    </source>
</evidence>
<dbReference type="GO" id="GO:0005886">
    <property type="term" value="C:plasma membrane"/>
    <property type="evidence" value="ECO:0007669"/>
    <property type="project" value="TreeGrafter"/>
</dbReference>
<dbReference type="InterPro" id="IPR003848">
    <property type="entry name" value="DUF218"/>
</dbReference>
<evidence type="ECO:0000313" key="4">
    <source>
        <dbReference type="Proteomes" id="UP000029999"/>
    </source>
</evidence>
<comment type="caution">
    <text evidence="3">The sequence shown here is derived from an EMBL/GenBank/DDBJ whole genome shotgun (WGS) entry which is preliminary data.</text>
</comment>
<feature type="domain" description="DUF218" evidence="2">
    <location>
        <begin position="83"/>
        <end position="249"/>
    </location>
</feature>
<organism evidence="3 4">
    <name type="scientific">Methylophaga thiooxydans</name>
    <dbReference type="NCBI Taxonomy" id="392484"/>
    <lineage>
        <taxon>Bacteria</taxon>
        <taxon>Pseudomonadati</taxon>
        <taxon>Pseudomonadota</taxon>
        <taxon>Gammaproteobacteria</taxon>
        <taxon>Thiotrichales</taxon>
        <taxon>Piscirickettsiaceae</taxon>
        <taxon>Methylophaga</taxon>
    </lineage>
</organism>
<keyword evidence="1" id="KW-0472">Membrane</keyword>
<dbReference type="AlphaFoldDB" id="A0A0A0BFG4"/>
<dbReference type="GO" id="GO:0000270">
    <property type="term" value="P:peptidoglycan metabolic process"/>
    <property type="evidence" value="ECO:0007669"/>
    <property type="project" value="TreeGrafter"/>
</dbReference>
<dbReference type="EMBL" id="JRQD01000004">
    <property type="protein sequence ID" value="KGM06432.1"/>
    <property type="molecule type" value="Genomic_DNA"/>
</dbReference>